<evidence type="ECO:0000256" key="5">
    <source>
        <dbReference type="ARBA" id="ARBA00022516"/>
    </source>
</evidence>
<keyword evidence="14" id="KW-0472">Membrane</keyword>
<evidence type="ECO:0000256" key="7">
    <source>
        <dbReference type="ARBA" id="ARBA00022679"/>
    </source>
</evidence>
<dbReference type="EC" id="2.7.1.130" evidence="3 13"/>
<dbReference type="InterPro" id="IPR003758">
    <property type="entry name" value="LpxK"/>
</dbReference>
<keyword evidence="6 13" id="KW-0441">Lipid A biosynthesis</keyword>
<keyword evidence="11 13" id="KW-0443">Lipid metabolism</keyword>
<comment type="caution">
    <text evidence="15">The sequence shown here is derived from an EMBL/GenBank/DDBJ whole genome shotgun (WGS) entry which is preliminary data.</text>
</comment>
<dbReference type="EMBL" id="JAQIBC010000006">
    <property type="protein sequence ID" value="MDM5264293.1"/>
    <property type="molecule type" value="Genomic_DNA"/>
</dbReference>
<keyword evidence="8 13" id="KW-0547">Nucleotide-binding</keyword>
<protein>
    <recommendedName>
        <fullName evidence="4 13">Tetraacyldisaccharide 4'-kinase</fullName>
        <ecNumber evidence="3 13">2.7.1.130</ecNumber>
    </recommendedName>
    <alternativeName>
        <fullName evidence="12 13">Lipid A 4'-kinase</fullName>
    </alternativeName>
</protein>
<dbReference type="PANTHER" id="PTHR42724:SF1">
    <property type="entry name" value="TETRAACYLDISACCHARIDE 4'-KINASE, MITOCHONDRIAL-RELATED"/>
    <property type="match status" value="1"/>
</dbReference>
<dbReference type="RefSeq" id="WP_289402207.1">
    <property type="nucleotide sequence ID" value="NZ_JAQIBC010000006.1"/>
</dbReference>
<comment type="catalytic activity">
    <reaction evidence="13">
        <text>a lipid A disaccharide + ATP = a lipid IVA + ADP + H(+)</text>
        <dbReference type="Rhea" id="RHEA:67840"/>
        <dbReference type="ChEBI" id="CHEBI:15378"/>
        <dbReference type="ChEBI" id="CHEBI:30616"/>
        <dbReference type="ChEBI" id="CHEBI:176343"/>
        <dbReference type="ChEBI" id="CHEBI:176425"/>
        <dbReference type="ChEBI" id="CHEBI:456216"/>
        <dbReference type="EC" id="2.7.1.130"/>
    </reaction>
</comment>
<evidence type="ECO:0000256" key="8">
    <source>
        <dbReference type="ARBA" id="ARBA00022741"/>
    </source>
</evidence>
<gene>
    <name evidence="13" type="primary">lpxK</name>
    <name evidence="15" type="ORF">PF327_08810</name>
</gene>
<keyword evidence="9 13" id="KW-0418">Kinase</keyword>
<organism evidence="15 16">
    <name type="scientific">Sulfurovum xiamenensis</name>
    <dbReference type="NCBI Taxonomy" id="3019066"/>
    <lineage>
        <taxon>Bacteria</taxon>
        <taxon>Pseudomonadati</taxon>
        <taxon>Campylobacterota</taxon>
        <taxon>Epsilonproteobacteria</taxon>
        <taxon>Campylobacterales</taxon>
        <taxon>Sulfurovaceae</taxon>
        <taxon>Sulfurovum</taxon>
    </lineage>
</organism>
<keyword evidence="14" id="KW-0812">Transmembrane</keyword>
<dbReference type="NCBIfam" id="NF001892">
    <property type="entry name" value="PRK00652.1-5"/>
    <property type="match status" value="1"/>
</dbReference>
<keyword evidence="7 13" id="KW-0808">Transferase</keyword>
<evidence type="ECO:0000256" key="9">
    <source>
        <dbReference type="ARBA" id="ARBA00022777"/>
    </source>
</evidence>
<keyword evidence="14" id="KW-1133">Transmembrane helix</keyword>
<evidence type="ECO:0000256" key="12">
    <source>
        <dbReference type="ARBA" id="ARBA00029757"/>
    </source>
</evidence>
<dbReference type="HAMAP" id="MF_00409">
    <property type="entry name" value="LpxK"/>
    <property type="match status" value="1"/>
</dbReference>
<dbReference type="NCBIfam" id="TIGR00682">
    <property type="entry name" value="lpxK"/>
    <property type="match status" value="1"/>
</dbReference>
<accession>A0ABT7QT97</accession>
<keyword evidence="10 13" id="KW-0067">ATP-binding</keyword>
<dbReference type="Pfam" id="PF02606">
    <property type="entry name" value="LpxK"/>
    <property type="match status" value="2"/>
</dbReference>
<evidence type="ECO:0000256" key="11">
    <source>
        <dbReference type="ARBA" id="ARBA00023098"/>
    </source>
</evidence>
<evidence type="ECO:0000256" key="13">
    <source>
        <dbReference type="HAMAP-Rule" id="MF_00409"/>
    </source>
</evidence>
<dbReference type="GO" id="GO:0009029">
    <property type="term" value="F:lipid-A 4'-kinase activity"/>
    <property type="evidence" value="ECO:0007669"/>
    <property type="project" value="UniProtKB-EC"/>
</dbReference>
<evidence type="ECO:0000256" key="3">
    <source>
        <dbReference type="ARBA" id="ARBA00012071"/>
    </source>
</evidence>
<comment type="function">
    <text evidence="1 13">Transfers the gamma-phosphate of ATP to the 4'-position of a tetraacyldisaccharide 1-phosphate intermediate (termed DS-1-P) to form tetraacyldisaccharide 1,4'-bis-phosphate (lipid IVA).</text>
</comment>
<proteinExistence type="inferred from homology"/>
<sequence length="303" mass="34507">MRAFFETMFFVPKWYHYPLILLLFPLSLIYGTIMSLRRVVISPKDFGIPIISIGNLIVGGSGKTPFTIALATRLEDAVIISRGYGRKSKGLVEVSSKGRILVDVTQSGDEPMLMAQSLPHTSVIVSEDRALAIELAKERGAKCIILDDGFNRVGIKKFDIVLEPEQIKNYLPFPAGAFREFWFNKMYADIVAKEGKTFHRKVVFENLQPRMILVTAISHPHRLDAYLPEGVVHKVYLEDHAYFEEEKLKMLLSDYAAQSLLVTQKDAVKMQDFKLPISEMKLKLQIQETIFTQVDEYIKGYPE</sequence>
<comment type="pathway">
    <text evidence="2 13">Glycolipid biosynthesis; lipid IV(A) biosynthesis; lipid IV(A) from (3R)-3-hydroxytetradecanoyl-[acyl-carrier-protein] and UDP-N-acetyl-alpha-D-glucosamine: step 6/6.</text>
</comment>
<feature type="binding site" evidence="13">
    <location>
        <begin position="57"/>
        <end position="64"/>
    </location>
    <ligand>
        <name>ATP</name>
        <dbReference type="ChEBI" id="CHEBI:30616"/>
    </ligand>
</feature>
<comment type="similarity">
    <text evidence="13">Belongs to the LpxK family.</text>
</comment>
<keyword evidence="5 13" id="KW-0444">Lipid biosynthesis</keyword>
<evidence type="ECO:0000256" key="6">
    <source>
        <dbReference type="ARBA" id="ARBA00022556"/>
    </source>
</evidence>
<evidence type="ECO:0000313" key="16">
    <source>
        <dbReference type="Proteomes" id="UP001169066"/>
    </source>
</evidence>
<dbReference type="Proteomes" id="UP001169066">
    <property type="component" value="Unassembled WGS sequence"/>
</dbReference>
<keyword evidence="16" id="KW-1185">Reference proteome</keyword>
<name>A0ABT7QT97_9BACT</name>
<evidence type="ECO:0000256" key="1">
    <source>
        <dbReference type="ARBA" id="ARBA00002274"/>
    </source>
</evidence>
<dbReference type="PANTHER" id="PTHR42724">
    <property type="entry name" value="TETRAACYLDISACCHARIDE 4'-KINASE"/>
    <property type="match status" value="1"/>
</dbReference>
<evidence type="ECO:0000256" key="4">
    <source>
        <dbReference type="ARBA" id="ARBA00016436"/>
    </source>
</evidence>
<evidence type="ECO:0000256" key="2">
    <source>
        <dbReference type="ARBA" id="ARBA00004870"/>
    </source>
</evidence>
<feature type="transmembrane region" description="Helical" evidence="14">
    <location>
        <begin position="15"/>
        <end position="36"/>
    </location>
</feature>
<dbReference type="SUPFAM" id="SSF52540">
    <property type="entry name" value="P-loop containing nucleoside triphosphate hydrolases"/>
    <property type="match status" value="1"/>
</dbReference>
<evidence type="ECO:0000313" key="15">
    <source>
        <dbReference type="EMBL" id="MDM5264293.1"/>
    </source>
</evidence>
<evidence type="ECO:0000256" key="14">
    <source>
        <dbReference type="SAM" id="Phobius"/>
    </source>
</evidence>
<dbReference type="InterPro" id="IPR027417">
    <property type="entry name" value="P-loop_NTPase"/>
</dbReference>
<evidence type="ECO:0000256" key="10">
    <source>
        <dbReference type="ARBA" id="ARBA00022840"/>
    </source>
</evidence>
<reference evidence="15" key="1">
    <citation type="submission" date="2023-01" db="EMBL/GenBank/DDBJ databases">
        <title>Sulfurovum sp. XTW-4 genome assembly.</title>
        <authorList>
            <person name="Wang J."/>
        </authorList>
    </citation>
    <scope>NUCLEOTIDE SEQUENCE</scope>
    <source>
        <strain evidence="15">XTW-4</strain>
    </source>
</reference>